<dbReference type="InterPro" id="IPR058532">
    <property type="entry name" value="YjbR/MT2646/Rv2570-like"/>
</dbReference>
<sequence>MTPEAFRDLALSFPQAEAASHFDSADARVRNKIFASRIDQEKAVLKLTPDEQHMLCEAEPEIFEPVKNAWGAKGWTQFHTSRADEATATSALWMAWRNTAPKALLKQHTHTEF</sequence>
<name>F4QPT3_9CAUL</name>
<dbReference type="STRING" id="715226.ABI_32360"/>
<dbReference type="eggNOG" id="COG3801">
    <property type="taxonomic scope" value="Bacteria"/>
</dbReference>
<reference evidence="2" key="1">
    <citation type="submission" date="2011-03" db="EMBL/GenBank/DDBJ databases">
        <title>Draft genome sequence of Brevundimonas diminuta.</title>
        <authorList>
            <person name="Brown P.J.B."/>
            <person name="Buechlein A."/>
            <person name="Hemmerich C."/>
            <person name="Brun Y.V."/>
        </authorList>
    </citation>
    <scope>NUCLEOTIDE SEQUENCE [LARGE SCALE GENOMIC DNA]</scope>
    <source>
        <strain evidence="2">C19</strain>
    </source>
</reference>
<dbReference type="AlphaFoldDB" id="F4QPT3"/>
<dbReference type="Proteomes" id="UP000006512">
    <property type="component" value="Unassembled WGS sequence"/>
</dbReference>
<evidence type="ECO:0008006" key="3">
    <source>
        <dbReference type="Google" id="ProtNLM"/>
    </source>
</evidence>
<evidence type="ECO:0000313" key="1">
    <source>
        <dbReference type="EMBL" id="EGF90220.1"/>
    </source>
</evidence>
<dbReference type="InterPro" id="IPR038056">
    <property type="entry name" value="YjbR-like_sf"/>
</dbReference>
<accession>F4QPT3</accession>
<proteinExistence type="predicted"/>
<organism evidence="1 2">
    <name type="scientific">Asticcacaulis biprosthecium C19</name>
    <dbReference type="NCBI Taxonomy" id="715226"/>
    <lineage>
        <taxon>Bacteria</taxon>
        <taxon>Pseudomonadati</taxon>
        <taxon>Pseudomonadota</taxon>
        <taxon>Alphaproteobacteria</taxon>
        <taxon>Caulobacterales</taxon>
        <taxon>Caulobacteraceae</taxon>
        <taxon>Asticcacaulis</taxon>
    </lineage>
</organism>
<dbReference type="SUPFAM" id="SSF142906">
    <property type="entry name" value="YjbR-like"/>
    <property type="match status" value="1"/>
</dbReference>
<evidence type="ECO:0000313" key="2">
    <source>
        <dbReference type="Proteomes" id="UP000006512"/>
    </source>
</evidence>
<dbReference type="Pfam" id="PF04237">
    <property type="entry name" value="YjbR"/>
    <property type="match status" value="1"/>
</dbReference>
<gene>
    <name evidence="1" type="ORF">ABI_32360</name>
</gene>
<protein>
    <recommendedName>
        <fullName evidence="3">MmcQ/YjbR family DNA-binding protein</fullName>
    </recommendedName>
</protein>
<dbReference type="Gene3D" id="3.90.1150.30">
    <property type="match status" value="1"/>
</dbReference>
<dbReference type="EMBL" id="GL883079">
    <property type="protein sequence ID" value="EGF90220.1"/>
    <property type="molecule type" value="Genomic_DNA"/>
</dbReference>
<dbReference type="HOGENOM" id="CLU_138549_4_1_5"/>
<dbReference type="RefSeq" id="WP_006274019.1">
    <property type="nucleotide sequence ID" value="NZ_GL883079.1"/>
</dbReference>
<dbReference type="OrthoDB" id="277063at2"/>
<keyword evidence="2" id="KW-1185">Reference proteome</keyword>